<gene>
    <name evidence="3" type="ORF">N6Q81_00840</name>
</gene>
<sequence>AAGDVVQAPVWGLVRAALAENPGRFALVDLEQDQDREQDHGQDQDQDQDQDLGTGPGRSADVDAAVAAVVSGESEVAVRGGAVLVPRLTRLPDGSGASADVALTVPA</sequence>
<proteinExistence type="predicted"/>
<feature type="non-terminal residue" evidence="3">
    <location>
        <position position="1"/>
    </location>
</feature>
<dbReference type="Proteomes" id="UP001064390">
    <property type="component" value="Chromosome"/>
</dbReference>
<dbReference type="RefSeq" id="WP_261698252.1">
    <property type="nucleotide sequence ID" value="NZ_CP104697.1"/>
</dbReference>
<keyword evidence="4" id="KW-1185">Reference proteome</keyword>
<evidence type="ECO:0000313" key="3">
    <source>
        <dbReference type="EMBL" id="UXI76699.1"/>
    </source>
</evidence>
<name>A0ABY6BR59_9ACTN</name>
<dbReference type="Pfam" id="PF22953">
    <property type="entry name" value="SpnB_Rossmann"/>
    <property type="match status" value="1"/>
</dbReference>
<reference evidence="3" key="1">
    <citation type="submission" date="2022-09" db="EMBL/GenBank/DDBJ databases">
        <title>Streptomyces vinaceusdrappus strain AC-40.</title>
        <authorList>
            <person name="Sedeek A.M."/>
            <person name="Salah I."/>
            <person name="Kamel H.L."/>
            <person name="Soltan M.A."/>
            <person name="Elsayed T.R."/>
        </authorList>
    </citation>
    <scope>NUCLEOTIDE SEQUENCE</scope>
    <source>
        <strain evidence="3">AC-40</strain>
    </source>
</reference>
<dbReference type="Gene3D" id="3.40.50.11460">
    <property type="match status" value="1"/>
</dbReference>
<evidence type="ECO:0000313" key="4">
    <source>
        <dbReference type="Proteomes" id="UP001064390"/>
    </source>
</evidence>
<dbReference type="InterPro" id="IPR055123">
    <property type="entry name" value="SpnB-like_Rossmann"/>
</dbReference>
<protein>
    <recommendedName>
        <fullName evidence="2">Polyketide synthase extender module SpnB-like Rossmann fold domain-containing protein</fullName>
    </recommendedName>
</protein>
<evidence type="ECO:0000256" key="1">
    <source>
        <dbReference type="SAM" id="MobiDB-lite"/>
    </source>
</evidence>
<accession>A0ABY6BR59</accession>
<dbReference type="InterPro" id="IPR036291">
    <property type="entry name" value="NAD(P)-bd_dom_sf"/>
</dbReference>
<feature type="non-terminal residue" evidence="3">
    <location>
        <position position="107"/>
    </location>
</feature>
<dbReference type="EMBL" id="CP104697">
    <property type="protein sequence ID" value="UXI76699.1"/>
    <property type="molecule type" value="Genomic_DNA"/>
</dbReference>
<dbReference type="SUPFAM" id="SSF51735">
    <property type="entry name" value="NAD(P)-binding Rossmann-fold domains"/>
    <property type="match status" value="1"/>
</dbReference>
<feature type="domain" description="Polyketide synthase extender module SpnB-like Rossmann fold" evidence="2">
    <location>
        <begin position="4"/>
        <end position="33"/>
    </location>
</feature>
<feature type="region of interest" description="Disordered" evidence="1">
    <location>
        <begin position="30"/>
        <end position="60"/>
    </location>
</feature>
<feature type="compositionally biased region" description="Basic and acidic residues" evidence="1">
    <location>
        <begin position="33"/>
        <end position="43"/>
    </location>
</feature>
<evidence type="ECO:0000259" key="2">
    <source>
        <dbReference type="Pfam" id="PF22953"/>
    </source>
</evidence>
<organism evidence="3 4">
    <name type="scientific">Streptomyces vinaceusdrappus</name>
    <dbReference type="NCBI Taxonomy" id="67376"/>
    <lineage>
        <taxon>Bacteria</taxon>
        <taxon>Bacillati</taxon>
        <taxon>Actinomycetota</taxon>
        <taxon>Actinomycetes</taxon>
        <taxon>Kitasatosporales</taxon>
        <taxon>Streptomycetaceae</taxon>
        <taxon>Streptomyces</taxon>
        <taxon>Streptomyces rochei group</taxon>
    </lineage>
</organism>